<dbReference type="Proteomes" id="UP000035199">
    <property type="component" value="Chromosome"/>
</dbReference>
<dbReference type="GO" id="GO:0005524">
    <property type="term" value="F:ATP binding"/>
    <property type="evidence" value="ECO:0007669"/>
    <property type="project" value="UniProtKB-KW"/>
</dbReference>
<dbReference type="RefSeq" id="WP_047261704.1">
    <property type="nucleotide sequence ID" value="NZ_CP011542.1"/>
</dbReference>
<comment type="subcellular location">
    <subcellularLocation>
        <location evidence="1">Cell membrane</location>
        <topology evidence="1">Peripheral membrane protein</topology>
    </subcellularLocation>
</comment>
<dbReference type="InterPro" id="IPR017871">
    <property type="entry name" value="ABC_transporter-like_CS"/>
</dbReference>
<organism evidence="7 8">
    <name type="scientific">Corynebacterium mustelae</name>
    <dbReference type="NCBI Taxonomy" id="571915"/>
    <lineage>
        <taxon>Bacteria</taxon>
        <taxon>Bacillati</taxon>
        <taxon>Actinomycetota</taxon>
        <taxon>Actinomycetes</taxon>
        <taxon>Mycobacteriales</taxon>
        <taxon>Corynebacteriaceae</taxon>
        <taxon>Corynebacterium</taxon>
    </lineage>
</organism>
<dbReference type="InterPro" id="IPR050763">
    <property type="entry name" value="ABC_transporter_ATP-binding"/>
</dbReference>
<dbReference type="PROSITE" id="PS00211">
    <property type="entry name" value="ABC_TRANSPORTER_1"/>
    <property type="match status" value="1"/>
</dbReference>
<dbReference type="InterPro" id="IPR003439">
    <property type="entry name" value="ABC_transporter-like_ATP-bd"/>
</dbReference>
<dbReference type="STRING" id="571915.CMUST_05840"/>
<dbReference type="GO" id="GO:0046677">
    <property type="term" value="P:response to antibiotic"/>
    <property type="evidence" value="ECO:0007669"/>
    <property type="project" value="UniProtKB-KW"/>
</dbReference>
<dbReference type="EMBL" id="CP011542">
    <property type="protein sequence ID" value="AKK05504.1"/>
    <property type="molecule type" value="Genomic_DNA"/>
</dbReference>
<name>A0A0G3GWG1_9CORY</name>
<reference evidence="7 8" key="1">
    <citation type="journal article" date="2015" name="Genome Announc.">
        <title>Complete Genome Sequence of the Type Strain Corynebacterium mustelae DSM 45274, Isolated from Various Tissues of a Male Ferret with Lethal Sepsis.</title>
        <authorList>
            <person name="Ruckert C."/>
            <person name="Eimer J."/>
            <person name="Winkler A."/>
            <person name="Tauch A."/>
        </authorList>
    </citation>
    <scope>NUCLEOTIDE SEQUENCE [LARGE SCALE GENOMIC DNA]</scope>
    <source>
        <strain evidence="7 8">DSM 45274</strain>
    </source>
</reference>
<keyword evidence="8" id="KW-1185">Reference proteome</keyword>
<accession>A0A0G3GWG1</accession>
<dbReference type="Gene3D" id="3.40.50.300">
    <property type="entry name" value="P-loop containing nucleotide triphosphate hydrolases"/>
    <property type="match status" value="1"/>
</dbReference>
<dbReference type="SUPFAM" id="SSF52540">
    <property type="entry name" value="P-loop containing nucleoside triphosphate hydrolases"/>
    <property type="match status" value="1"/>
</dbReference>
<dbReference type="PANTHER" id="PTHR42711:SF17">
    <property type="entry name" value="ABC TRANSPORTER ATP-BINDING PROTEIN"/>
    <property type="match status" value="1"/>
</dbReference>
<dbReference type="OrthoDB" id="9804819at2"/>
<dbReference type="SMART" id="SM00382">
    <property type="entry name" value="AAA"/>
    <property type="match status" value="1"/>
</dbReference>
<dbReference type="PROSITE" id="PS50893">
    <property type="entry name" value="ABC_TRANSPORTER_2"/>
    <property type="match status" value="1"/>
</dbReference>
<keyword evidence="5" id="KW-0046">Antibiotic resistance</keyword>
<reference evidence="8" key="2">
    <citation type="submission" date="2015-05" db="EMBL/GenBank/DDBJ databases">
        <title>Complete genome sequence of Corynebacterium mustelae DSM 45274, isolated from various tissues of a male ferret with lethal sepsis.</title>
        <authorList>
            <person name="Ruckert C."/>
            <person name="Albersmeier A."/>
            <person name="Winkler A."/>
            <person name="Tauch A."/>
        </authorList>
    </citation>
    <scope>NUCLEOTIDE SEQUENCE [LARGE SCALE GENOMIC DNA]</scope>
    <source>
        <strain evidence="8">DSM 45274</strain>
    </source>
</reference>
<evidence type="ECO:0000256" key="3">
    <source>
        <dbReference type="ARBA" id="ARBA00022741"/>
    </source>
</evidence>
<proteinExistence type="predicted"/>
<dbReference type="PATRIC" id="fig|571915.4.peg.1242"/>
<dbReference type="KEGG" id="cmv:CMUST_05840"/>
<keyword evidence="3" id="KW-0547">Nucleotide-binding</keyword>
<keyword evidence="4" id="KW-0067">ATP-binding</keyword>
<gene>
    <name evidence="7" type="ORF">CMUST_05840</name>
</gene>
<dbReference type="InterPro" id="IPR003593">
    <property type="entry name" value="AAA+_ATPase"/>
</dbReference>
<evidence type="ECO:0000256" key="1">
    <source>
        <dbReference type="ARBA" id="ARBA00004202"/>
    </source>
</evidence>
<sequence length="307" mass="32704">MEKTIRDGSQPAAVSACALEKTFKGGSVVAVAGVDLEIRQKEVVAVLGKNGAGKTTLMDMIVGLTSPTAGEVWMFGLPPRQAVAQGLVGTMLQTGGLLPNETVRSVIRMVASVYDNPMPVEQALEFCDLVSIADRKISKCSGGEQQRLKLALALIGQPALLILDEPTSGMDPASRFRLWSMLHQIAQNGTTIVFSTHYLKEAEDFAHRVILLSNGKVVGDGTPHSVFGLEGRVTVEFKASGTGVDLEAVEKHTAALSITQMGDTYRLLTSDSDAAARFLLAQPGVSNLRIYATSLDEIFAELEGSND</sequence>
<dbReference type="PANTHER" id="PTHR42711">
    <property type="entry name" value="ABC TRANSPORTER ATP-BINDING PROTEIN"/>
    <property type="match status" value="1"/>
</dbReference>
<evidence type="ECO:0000313" key="7">
    <source>
        <dbReference type="EMBL" id="AKK05504.1"/>
    </source>
</evidence>
<evidence type="ECO:0000256" key="2">
    <source>
        <dbReference type="ARBA" id="ARBA00022448"/>
    </source>
</evidence>
<evidence type="ECO:0000256" key="5">
    <source>
        <dbReference type="ARBA" id="ARBA00023251"/>
    </source>
</evidence>
<dbReference type="AlphaFoldDB" id="A0A0G3GWG1"/>
<dbReference type="Pfam" id="PF00005">
    <property type="entry name" value="ABC_tran"/>
    <property type="match status" value="1"/>
</dbReference>
<keyword evidence="2" id="KW-0813">Transport</keyword>
<protein>
    <submittedName>
        <fullName evidence="7">ABC-type multidrug transport system, ATPase component</fullName>
    </submittedName>
</protein>
<evidence type="ECO:0000313" key="8">
    <source>
        <dbReference type="Proteomes" id="UP000035199"/>
    </source>
</evidence>
<dbReference type="InterPro" id="IPR027417">
    <property type="entry name" value="P-loop_NTPase"/>
</dbReference>
<feature type="domain" description="ABC transporter" evidence="6">
    <location>
        <begin position="14"/>
        <end position="239"/>
    </location>
</feature>
<dbReference type="GO" id="GO:0005886">
    <property type="term" value="C:plasma membrane"/>
    <property type="evidence" value="ECO:0007669"/>
    <property type="project" value="UniProtKB-SubCell"/>
</dbReference>
<dbReference type="GO" id="GO:0016887">
    <property type="term" value="F:ATP hydrolysis activity"/>
    <property type="evidence" value="ECO:0007669"/>
    <property type="project" value="InterPro"/>
</dbReference>
<evidence type="ECO:0000259" key="6">
    <source>
        <dbReference type="PROSITE" id="PS50893"/>
    </source>
</evidence>
<dbReference type="CDD" id="cd03230">
    <property type="entry name" value="ABC_DR_subfamily_A"/>
    <property type="match status" value="1"/>
</dbReference>
<evidence type="ECO:0000256" key="4">
    <source>
        <dbReference type="ARBA" id="ARBA00022840"/>
    </source>
</evidence>